<proteinExistence type="predicted"/>
<organism evidence="2">
    <name type="scientific">marine sediment metagenome</name>
    <dbReference type="NCBI Taxonomy" id="412755"/>
    <lineage>
        <taxon>unclassified sequences</taxon>
        <taxon>metagenomes</taxon>
        <taxon>ecological metagenomes</taxon>
    </lineage>
</organism>
<reference evidence="2" key="1">
    <citation type="journal article" date="2014" name="Front. Microbiol.">
        <title>High frequency of phylogenetically diverse reductive dehalogenase-homologous genes in deep subseafloor sedimentary metagenomes.</title>
        <authorList>
            <person name="Kawai M."/>
            <person name="Futagami T."/>
            <person name="Toyoda A."/>
            <person name="Takaki Y."/>
            <person name="Nishi S."/>
            <person name="Hori S."/>
            <person name="Arai W."/>
            <person name="Tsubouchi T."/>
            <person name="Morono Y."/>
            <person name="Uchiyama I."/>
            <person name="Ito T."/>
            <person name="Fujiyama A."/>
            <person name="Inagaki F."/>
            <person name="Takami H."/>
        </authorList>
    </citation>
    <scope>NUCLEOTIDE SEQUENCE</scope>
    <source>
        <strain evidence="2">Expedition CK06-06</strain>
    </source>
</reference>
<dbReference type="AlphaFoldDB" id="X1PAY6"/>
<gene>
    <name evidence="2" type="ORF">S06H3_44012</name>
</gene>
<dbReference type="InterPro" id="IPR005130">
    <property type="entry name" value="Ser_deHydtase-like_asu"/>
</dbReference>
<dbReference type="PROSITE" id="PS51257">
    <property type="entry name" value="PROKAR_LIPOPROTEIN"/>
    <property type="match status" value="1"/>
</dbReference>
<feature type="domain" description="Serine dehydratase-like alpha subunit" evidence="1">
    <location>
        <begin position="2"/>
        <end position="54"/>
    </location>
</feature>
<comment type="caution">
    <text evidence="2">The sequence shown here is derived from an EMBL/GenBank/DDBJ whole genome shotgun (WGS) entry which is preliminary data.</text>
</comment>
<evidence type="ECO:0000313" key="2">
    <source>
        <dbReference type="EMBL" id="GAI36200.1"/>
    </source>
</evidence>
<dbReference type="Pfam" id="PF03313">
    <property type="entry name" value="SDH_alpha"/>
    <property type="match status" value="1"/>
</dbReference>
<protein>
    <recommendedName>
        <fullName evidence="1">Serine dehydratase-like alpha subunit domain-containing protein</fullName>
    </recommendedName>
</protein>
<dbReference type="EMBL" id="BARV01027342">
    <property type="protein sequence ID" value="GAI36200.1"/>
    <property type="molecule type" value="Genomic_DNA"/>
</dbReference>
<sequence length="55" mass="5512">MEAKSAMEVIVANPTAGSCGTIGGALKGVADDLNSTSDELVKAYFASGIIGVYFA</sequence>
<name>X1PAY6_9ZZZZ</name>
<feature type="non-terminal residue" evidence="2">
    <location>
        <position position="55"/>
    </location>
</feature>
<accession>X1PAY6</accession>
<evidence type="ECO:0000259" key="1">
    <source>
        <dbReference type="Pfam" id="PF03313"/>
    </source>
</evidence>